<dbReference type="RefSeq" id="WP_071655109.1">
    <property type="nucleotide sequence ID" value="NZ_MLCF01000010.1"/>
</dbReference>
<evidence type="ECO:0000256" key="7">
    <source>
        <dbReference type="ARBA" id="ARBA00022989"/>
    </source>
</evidence>
<feature type="transmembrane region" description="Helical" evidence="9">
    <location>
        <begin position="606"/>
        <end position="624"/>
    </location>
</feature>
<dbReference type="PROSITE" id="PS00211">
    <property type="entry name" value="ABC_TRANSPORTER_1"/>
    <property type="match status" value="1"/>
</dbReference>
<dbReference type="SUPFAM" id="SSF52540">
    <property type="entry name" value="P-loop containing nucleoside triphosphate hydrolases"/>
    <property type="match status" value="1"/>
</dbReference>
<dbReference type="InterPro" id="IPR003593">
    <property type="entry name" value="AAA+_ATPase"/>
</dbReference>
<evidence type="ECO:0000256" key="6">
    <source>
        <dbReference type="ARBA" id="ARBA00022840"/>
    </source>
</evidence>
<accession>A0A1J7BJN7</accession>
<reference evidence="12 13" key="1">
    <citation type="submission" date="2016-10" db="EMBL/GenBank/DDBJ databases">
        <title>Genome sequence of Streptomyces gilvigriseus MUSC 26.</title>
        <authorList>
            <person name="Lee L.-H."/>
            <person name="Ser H.-L."/>
        </authorList>
    </citation>
    <scope>NUCLEOTIDE SEQUENCE [LARGE SCALE GENOMIC DNA]</scope>
    <source>
        <strain evidence="12 13">MUSC 26</strain>
    </source>
</reference>
<feature type="transmembrane region" description="Helical" evidence="9">
    <location>
        <begin position="567"/>
        <end position="586"/>
    </location>
</feature>
<dbReference type="SMART" id="SM00382">
    <property type="entry name" value="AAA"/>
    <property type="match status" value="1"/>
</dbReference>
<dbReference type="OrthoDB" id="9804819at2"/>
<dbReference type="Proteomes" id="UP000243342">
    <property type="component" value="Unassembled WGS sequence"/>
</dbReference>
<dbReference type="FunFam" id="3.40.50.300:FF:000474">
    <property type="entry name" value="Putative ABC transporter ATP-binding subunit"/>
    <property type="match status" value="1"/>
</dbReference>
<dbReference type="InterPro" id="IPR017871">
    <property type="entry name" value="ABC_transporter-like_CS"/>
</dbReference>
<evidence type="ECO:0000256" key="8">
    <source>
        <dbReference type="ARBA" id="ARBA00023136"/>
    </source>
</evidence>
<dbReference type="PROSITE" id="PS50893">
    <property type="entry name" value="ABC_TRANSPORTER_2"/>
    <property type="match status" value="1"/>
</dbReference>
<comment type="caution">
    <text evidence="12">The sequence shown here is derived from an EMBL/GenBank/DDBJ whole genome shotgun (WGS) entry which is preliminary data.</text>
</comment>
<keyword evidence="6 12" id="KW-0067">ATP-binding</keyword>
<evidence type="ECO:0000256" key="5">
    <source>
        <dbReference type="ARBA" id="ARBA00022741"/>
    </source>
</evidence>
<sequence>MPEMQLDWNGRTWTLDTDQQYTIGRSPESSFATDDTRVSWRHAVITYPPEQRQWVLKDRQSTNGTYAVNPAIGGPERIHEAPLTSGTALRFGSAADGPVLSVVTAPEPVVAAAGVGGAGAAGGGRGPALAEREGGYSLGGGTVYGDRGATMIRDLTAAQRGRTRYRIGRGLENDLVLTDLMVSRFHAELRPTSDGRTEIVDLDSHNGTYVNGVRVERHVLAPTDVVGIGHSAFRLVGTELQEFEDTGAVSFAARELVVEVGPQKTRILDRVSFGLGEKSLVAVVGPSGAGKSTLIKALTGYRPADSGDVLYDGRNLYKEFAELRSRIGLVPQDDILHSQLTVRTALRYAARLRFPGDTRPEERNARVEEVIRELGLDQRADNRITTLSGGQRKRVSVALELLTKPSLLLLDEPTSGLDPGREKQTMQTLRGLADDGRTVMVVTHAVASLNLCDRVLVLAVGGKVAYFGPPEEALAFFRQDDWADVLIQLEEHKDYDWAQRYRDSQHYQVYSADVEAVAPENRQGGVGVAGGGRGARAATAPPKPQGWLSQLTTLCRRYVSVISSDRGFIVLMAVLPLVLGAVSRVIPSADGLAAPPGGGFNKDAPTVLLMLAIAACFTGAANSVRELVKERVIYERERATGLSRSAYVLSKVIVLGVITAVQGIVIAGIGMAGRKLPTEGLVLKSLPEVELILVIMLLGVVAMMVGLVISSVVRAPESTQPLLVIFAIVQVVFTGALFKIPGTPGLEQVAWLMPSRWGVAAHAATINLNKILPPWDPKHPNATDPLWDHTASQWGINMGALALLAIVAGVLVTRLLRRHEPEVMRKR</sequence>
<feature type="transmembrane region" description="Helical" evidence="9">
    <location>
        <begin position="722"/>
        <end position="740"/>
    </location>
</feature>
<gene>
    <name evidence="12" type="ORF">BIV57_03255</name>
</gene>
<keyword evidence="8 9" id="KW-0472">Membrane</keyword>
<evidence type="ECO:0000259" key="10">
    <source>
        <dbReference type="PROSITE" id="PS50006"/>
    </source>
</evidence>
<keyword evidence="4 9" id="KW-0812">Transmembrane</keyword>
<name>A0A1J7BJN7_9ACTN</name>
<evidence type="ECO:0000256" key="1">
    <source>
        <dbReference type="ARBA" id="ARBA00004141"/>
    </source>
</evidence>
<dbReference type="EMBL" id="MLCF01000010">
    <property type="protein sequence ID" value="OIV38899.1"/>
    <property type="molecule type" value="Genomic_DNA"/>
</dbReference>
<keyword evidence="7 9" id="KW-1133">Transmembrane helix</keyword>
<keyword evidence="5" id="KW-0547">Nucleotide-binding</keyword>
<dbReference type="SUPFAM" id="SSF49879">
    <property type="entry name" value="SMAD/FHA domain"/>
    <property type="match status" value="2"/>
</dbReference>
<evidence type="ECO:0000256" key="4">
    <source>
        <dbReference type="ARBA" id="ARBA00022692"/>
    </source>
</evidence>
<dbReference type="GO" id="GO:0016020">
    <property type="term" value="C:membrane"/>
    <property type="evidence" value="ECO:0007669"/>
    <property type="project" value="UniProtKB-SubCell"/>
</dbReference>
<feature type="domain" description="ABC transporter" evidence="11">
    <location>
        <begin position="251"/>
        <end position="486"/>
    </location>
</feature>
<protein>
    <submittedName>
        <fullName evidence="12">ABC transporter ATP-binding protein</fullName>
    </submittedName>
</protein>
<dbReference type="Pfam" id="PF00005">
    <property type="entry name" value="ABC_tran"/>
    <property type="match status" value="1"/>
</dbReference>
<dbReference type="SMART" id="SM00240">
    <property type="entry name" value="FHA"/>
    <property type="match status" value="2"/>
</dbReference>
<feature type="domain" description="FHA" evidence="10">
    <location>
        <begin position="165"/>
        <end position="215"/>
    </location>
</feature>
<feature type="transmembrane region" description="Helical" evidence="9">
    <location>
        <begin position="691"/>
        <end position="710"/>
    </location>
</feature>
<dbReference type="GO" id="GO:0016887">
    <property type="term" value="F:ATP hydrolysis activity"/>
    <property type="evidence" value="ECO:0007669"/>
    <property type="project" value="InterPro"/>
</dbReference>
<dbReference type="InterPro" id="IPR013525">
    <property type="entry name" value="ABC2_TM"/>
</dbReference>
<dbReference type="InterPro" id="IPR027417">
    <property type="entry name" value="P-loop_NTPase"/>
</dbReference>
<proteinExistence type="predicted"/>
<evidence type="ECO:0000256" key="9">
    <source>
        <dbReference type="SAM" id="Phobius"/>
    </source>
</evidence>
<dbReference type="PANTHER" id="PTHR48041">
    <property type="entry name" value="ABC TRANSPORTER G FAMILY MEMBER 28"/>
    <property type="match status" value="1"/>
</dbReference>
<evidence type="ECO:0000313" key="13">
    <source>
        <dbReference type="Proteomes" id="UP000243342"/>
    </source>
</evidence>
<dbReference type="GO" id="GO:0005524">
    <property type="term" value="F:ATP binding"/>
    <property type="evidence" value="ECO:0007669"/>
    <property type="project" value="UniProtKB-KW"/>
</dbReference>
<comment type="subcellular location">
    <subcellularLocation>
        <location evidence="1">Membrane</location>
        <topology evidence="1">Multi-pass membrane protein</topology>
    </subcellularLocation>
</comment>
<dbReference type="Gene3D" id="2.60.200.20">
    <property type="match status" value="2"/>
</dbReference>
<dbReference type="GO" id="GO:0140359">
    <property type="term" value="F:ABC-type transporter activity"/>
    <property type="evidence" value="ECO:0007669"/>
    <property type="project" value="InterPro"/>
</dbReference>
<dbReference type="Gene3D" id="3.40.50.300">
    <property type="entry name" value="P-loop containing nucleotide triphosphate hydrolases"/>
    <property type="match status" value="1"/>
</dbReference>
<feature type="domain" description="FHA" evidence="10">
    <location>
        <begin position="21"/>
        <end position="72"/>
    </location>
</feature>
<dbReference type="InterPro" id="IPR000253">
    <property type="entry name" value="FHA_dom"/>
</dbReference>
<keyword evidence="3" id="KW-0597">Phosphoprotein</keyword>
<feature type="transmembrane region" description="Helical" evidence="9">
    <location>
        <begin position="794"/>
        <end position="816"/>
    </location>
</feature>
<dbReference type="AlphaFoldDB" id="A0A1J7BJN7"/>
<evidence type="ECO:0000259" key="11">
    <source>
        <dbReference type="PROSITE" id="PS50893"/>
    </source>
</evidence>
<evidence type="ECO:0000256" key="3">
    <source>
        <dbReference type="ARBA" id="ARBA00022553"/>
    </source>
</evidence>
<feature type="transmembrane region" description="Helical" evidence="9">
    <location>
        <begin position="645"/>
        <end position="671"/>
    </location>
</feature>
<evidence type="ECO:0000313" key="12">
    <source>
        <dbReference type="EMBL" id="OIV38899.1"/>
    </source>
</evidence>
<dbReference type="Pfam" id="PF01061">
    <property type="entry name" value="ABC2_membrane"/>
    <property type="match status" value="1"/>
</dbReference>
<keyword evidence="13" id="KW-1185">Reference proteome</keyword>
<dbReference type="InterPro" id="IPR003439">
    <property type="entry name" value="ABC_transporter-like_ATP-bd"/>
</dbReference>
<dbReference type="PROSITE" id="PS50006">
    <property type="entry name" value="FHA_DOMAIN"/>
    <property type="match status" value="2"/>
</dbReference>
<keyword evidence="2" id="KW-0813">Transport</keyword>
<dbReference type="PANTHER" id="PTHR48041:SF139">
    <property type="entry name" value="PROTEIN SCARLET"/>
    <property type="match status" value="1"/>
</dbReference>
<dbReference type="InterPro" id="IPR050352">
    <property type="entry name" value="ABCG_transporters"/>
</dbReference>
<dbReference type="InterPro" id="IPR008984">
    <property type="entry name" value="SMAD_FHA_dom_sf"/>
</dbReference>
<evidence type="ECO:0000256" key="2">
    <source>
        <dbReference type="ARBA" id="ARBA00022448"/>
    </source>
</evidence>
<dbReference type="CDD" id="cd00060">
    <property type="entry name" value="FHA"/>
    <property type="match status" value="2"/>
</dbReference>
<organism evidence="12 13">
    <name type="scientific">Mangrovactinospora gilvigrisea</name>
    <dbReference type="NCBI Taxonomy" id="1428644"/>
    <lineage>
        <taxon>Bacteria</taxon>
        <taxon>Bacillati</taxon>
        <taxon>Actinomycetota</taxon>
        <taxon>Actinomycetes</taxon>
        <taxon>Kitasatosporales</taxon>
        <taxon>Streptomycetaceae</taxon>
        <taxon>Mangrovactinospora</taxon>
    </lineage>
</organism>
<dbReference type="Pfam" id="PF00498">
    <property type="entry name" value="FHA"/>
    <property type="match status" value="2"/>
</dbReference>
<dbReference type="STRING" id="1428644.BIV57_03255"/>